<gene>
    <name evidence="25" type="primary">coxB</name>
    <name evidence="25" type="ORF">RM530_04340</name>
</gene>
<dbReference type="InterPro" id="IPR001505">
    <property type="entry name" value="Copper_CuA"/>
</dbReference>
<evidence type="ECO:0000256" key="5">
    <source>
        <dbReference type="ARBA" id="ARBA00022660"/>
    </source>
</evidence>
<evidence type="ECO:0000256" key="21">
    <source>
        <dbReference type="SAM" id="SignalP"/>
    </source>
</evidence>
<dbReference type="PANTHER" id="PTHR22888:SF9">
    <property type="entry name" value="CYTOCHROME C OXIDASE SUBUNIT 2"/>
    <property type="match status" value="1"/>
</dbReference>
<proteinExistence type="inferred from homology"/>
<dbReference type="EC" id="7.1.1.9" evidence="18"/>
<evidence type="ECO:0000256" key="9">
    <source>
        <dbReference type="ARBA" id="ARBA00022982"/>
    </source>
</evidence>
<evidence type="ECO:0000256" key="16">
    <source>
        <dbReference type="PROSITE-ProRule" id="PRU00433"/>
    </source>
</evidence>
<feature type="domain" description="Cytochrome c" evidence="24">
    <location>
        <begin position="329"/>
        <end position="406"/>
    </location>
</feature>
<keyword evidence="5 17" id="KW-0679">Respiratory chain</keyword>
<keyword evidence="9 17" id="KW-0249">Electron transport</keyword>
<organism evidence="25 26">
    <name type="scientific">Banduia mediterranea</name>
    <dbReference type="NCBI Taxonomy" id="3075609"/>
    <lineage>
        <taxon>Bacteria</taxon>
        <taxon>Pseudomonadati</taxon>
        <taxon>Pseudomonadota</taxon>
        <taxon>Gammaproteobacteria</taxon>
        <taxon>Nevskiales</taxon>
        <taxon>Algiphilaceae</taxon>
        <taxon>Banduia</taxon>
    </lineage>
</organism>
<comment type="cofactor">
    <cofactor evidence="18">
        <name>Cu cation</name>
        <dbReference type="ChEBI" id="CHEBI:23378"/>
    </cofactor>
    <text evidence="18">Binds a copper A center.</text>
</comment>
<keyword evidence="3 17" id="KW-0813">Transport</keyword>
<keyword evidence="26" id="KW-1185">Reference proteome</keyword>
<keyword evidence="10 20" id="KW-1133">Transmembrane helix</keyword>
<evidence type="ECO:0000256" key="4">
    <source>
        <dbReference type="ARBA" id="ARBA00022617"/>
    </source>
</evidence>
<keyword evidence="4 16" id="KW-0349">Heme</keyword>
<comment type="similarity">
    <text evidence="2 17">Belongs to the cytochrome c oxidase subunit 2 family.</text>
</comment>
<dbReference type="Gene3D" id="1.10.287.90">
    <property type="match status" value="1"/>
</dbReference>
<dbReference type="Gene3D" id="1.10.760.10">
    <property type="entry name" value="Cytochrome c-like domain"/>
    <property type="match status" value="1"/>
</dbReference>
<evidence type="ECO:0000256" key="1">
    <source>
        <dbReference type="ARBA" id="ARBA00004141"/>
    </source>
</evidence>
<feature type="signal peptide" evidence="21">
    <location>
        <begin position="1"/>
        <end position="31"/>
    </location>
</feature>
<dbReference type="SUPFAM" id="SSF81464">
    <property type="entry name" value="Cytochrome c oxidase subunit II-like, transmembrane region"/>
    <property type="match status" value="1"/>
</dbReference>
<evidence type="ECO:0000256" key="3">
    <source>
        <dbReference type="ARBA" id="ARBA00022448"/>
    </source>
</evidence>
<evidence type="ECO:0000256" key="14">
    <source>
        <dbReference type="ARBA" id="ARBA00024688"/>
    </source>
</evidence>
<evidence type="ECO:0000256" key="8">
    <source>
        <dbReference type="ARBA" id="ARBA00022967"/>
    </source>
</evidence>
<evidence type="ECO:0000256" key="17">
    <source>
        <dbReference type="RuleBase" id="RU000456"/>
    </source>
</evidence>
<evidence type="ECO:0000256" key="15">
    <source>
        <dbReference type="ARBA" id="ARBA00047816"/>
    </source>
</evidence>
<keyword evidence="13 20" id="KW-0472">Membrane</keyword>
<dbReference type="InterPro" id="IPR008972">
    <property type="entry name" value="Cupredoxin"/>
</dbReference>
<dbReference type="PANTHER" id="PTHR22888">
    <property type="entry name" value="CYTOCHROME C OXIDASE, SUBUNIT II"/>
    <property type="match status" value="1"/>
</dbReference>
<evidence type="ECO:0000256" key="19">
    <source>
        <dbReference type="SAM" id="MobiDB-lite"/>
    </source>
</evidence>
<comment type="subcellular location">
    <subcellularLocation>
        <location evidence="17">Cell membrane</location>
        <topology evidence="17">Multi-pass membrane protein</topology>
    </subcellularLocation>
    <subcellularLocation>
        <location evidence="1">Membrane</location>
        <topology evidence="1">Multi-pass membrane protein</topology>
    </subcellularLocation>
</comment>
<evidence type="ECO:0000256" key="13">
    <source>
        <dbReference type="ARBA" id="ARBA00023136"/>
    </source>
</evidence>
<keyword evidence="8" id="KW-1278">Translocase</keyword>
<dbReference type="EMBL" id="JAVRIC010000004">
    <property type="protein sequence ID" value="MDT0496595.1"/>
    <property type="molecule type" value="Genomic_DNA"/>
</dbReference>
<dbReference type="InterPro" id="IPR014222">
    <property type="entry name" value="Cyt_c_oxidase_su2"/>
</dbReference>
<evidence type="ECO:0000256" key="6">
    <source>
        <dbReference type="ARBA" id="ARBA00022692"/>
    </source>
</evidence>
<evidence type="ECO:0000256" key="10">
    <source>
        <dbReference type="ARBA" id="ARBA00022989"/>
    </source>
</evidence>
<dbReference type="PRINTS" id="PR01166">
    <property type="entry name" value="CYCOXIDASEII"/>
</dbReference>
<evidence type="ECO:0000313" key="25">
    <source>
        <dbReference type="EMBL" id="MDT0496595.1"/>
    </source>
</evidence>
<evidence type="ECO:0000256" key="18">
    <source>
        <dbReference type="RuleBase" id="RU004024"/>
    </source>
</evidence>
<dbReference type="InterPro" id="IPR011759">
    <property type="entry name" value="Cyt_c_oxidase_su2_TM_dom"/>
</dbReference>
<comment type="function">
    <text evidence="14 18">Subunits I and II form the functional core of the enzyme complex. Electrons originating in cytochrome c are transferred via heme a and Cu(A) to the binuclear center formed by heme a3 and Cu(B).</text>
</comment>
<evidence type="ECO:0000256" key="7">
    <source>
        <dbReference type="ARBA" id="ARBA00022723"/>
    </source>
</evidence>
<sequence length="422" mass="45239">MLETGEMLLKKLMTVAGLMLASLAASVPAWAETPAAAQAKWNMPVGVTEISRSVHSLHMTIFYVCCVIGLVVFGAMFYSVFAHRRSRHPKPATFHESTLVEIIWTVLPFVVLIGMAIPATGTLVKMSDTSNSDMTIKITGYQWLWGYDYVGEGVSFYSRLDEASNAARQLDSGIDPASVENYLLNVDKPLVLPVGQKIRFQMTSADVIHAWWVPALGWKKDAIPGYVNEMWARIDEPGIYRGQCAELCGRDHGFMPIVVEALPQDEYEQWLAKQKGGDEAPAQSAETAAPATEAAATESAVAGDMDADADAGESEAPAAAAGDELSRDALMETGRNAYQANCSACHQADGNGLPPTFPSLHGSAVVNGPVDAQIAQVLEGKNAMPPFGYLSDKDIAAAITYTRNSWGNDAGVIQPAQVAAAR</sequence>
<accession>A0ABU2WFE4</accession>
<dbReference type="Gene3D" id="2.60.40.420">
    <property type="entry name" value="Cupredoxins - blue copper proteins"/>
    <property type="match status" value="1"/>
</dbReference>
<dbReference type="SUPFAM" id="SSF46626">
    <property type="entry name" value="Cytochrome c"/>
    <property type="match status" value="1"/>
</dbReference>
<keyword evidence="7 16" id="KW-0479">Metal-binding</keyword>
<dbReference type="Pfam" id="PF13442">
    <property type="entry name" value="Cytochrome_CBB3"/>
    <property type="match status" value="1"/>
</dbReference>
<keyword evidence="21" id="KW-0732">Signal</keyword>
<feature type="chain" id="PRO_5046787560" description="Cytochrome c oxidase subunit 2" evidence="21">
    <location>
        <begin position="32"/>
        <end position="422"/>
    </location>
</feature>
<dbReference type="InterPro" id="IPR045187">
    <property type="entry name" value="CcO_II"/>
</dbReference>
<reference evidence="25 26" key="1">
    <citation type="submission" date="2023-09" db="EMBL/GenBank/DDBJ databases">
        <authorList>
            <person name="Rey-Velasco X."/>
        </authorList>
    </citation>
    <scope>NUCLEOTIDE SEQUENCE [LARGE SCALE GENOMIC DNA]</scope>
    <source>
        <strain evidence="25 26">W345</strain>
    </source>
</reference>
<feature type="domain" description="Cytochrome oxidase subunit II transmembrane region profile" evidence="23">
    <location>
        <begin position="33"/>
        <end position="130"/>
    </location>
</feature>
<keyword evidence="6 17" id="KW-0812">Transmembrane</keyword>
<dbReference type="NCBIfam" id="TIGR02866">
    <property type="entry name" value="CoxB"/>
    <property type="match status" value="1"/>
</dbReference>
<evidence type="ECO:0000256" key="12">
    <source>
        <dbReference type="ARBA" id="ARBA00023008"/>
    </source>
</evidence>
<dbReference type="InterPro" id="IPR036257">
    <property type="entry name" value="Cyt_c_oxidase_su2_TM_sf"/>
</dbReference>
<evidence type="ECO:0000256" key="2">
    <source>
        <dbReference type="ARBA" id="ARBA00007866"/>
    </source>
</evidence>
<dbReference type="Pfam" id="PF00116">
    <property type="entry name" value="COX2"/>
    <property type="match status" value="1"/>
</dbReference>
<keyword evidence="12 18" id="KW-0186">Copper</keyword>
<feature type="transmembrane region" description="Helical" evidence="20">
    <location>
        <begin position="61"/>
        <end position="81"/>
    </location>
</feature>
<dbReference type="InterPro" id="IPR036909">
    <property type="entry name" value="Cyt_c-like_dom_sf"/>
</dbReference>
<evidence type="ECO:0000259" key="23">
    <source>
        <dbReference type="PROSITE" id="PS50999"/>
    </source>
</evidence>
<evidence type="ECO:0000256" key="20">
    <source>
        <dbReference type="SAM" id="Phobius"/>
    </source>
</evidence>
<feature type="region of interest" description="Disordered" evidence="19">
    <location>
        <begin position="273"/>
        <end position="300"/>
    </location>
</feature>
<dbReference type="PROSITE" id="PS50999">
    <property type="entry name" value="COX2_TM"/>
    <property type="match status" value="1"/>
</dbReference>
<feature type="domain" description="Cytochrome oxidase subunit II copper A binding" evidence="22">
    <location>
        <begin position="131"/>
        <end position="273"/>
    </location>
</feature>
<dbReference type="Pfam" id="PF02790">
    <property type="entry name" value="COX2_TM"/>
    <property type="match status" value="1"/>
</dbReference>
<dbReference type="PROSITE" id="PS00078">
    <property type="entry name" value="COX2"/>
    <property type="match status" value="1"/>
</dbReference>
<dbReference type="Proteomes" id="UP001254608">
    <property type="component" value="Unassembled WGS sequence"/>
</dbReference>
<name>A0ABU2WFE4_9GAMM</name>
<evidence type="ECO:0000313" key="26">
    <source>
        <dbReference type="Proteomes" id="UP001254608"/>
    </source>
</evidence>
<comment type="catalytic activity">
    <reaction evidence="15 18">
        <text>4 Fe(II)-[cytochrome c] + O2 + 8 H(+)(in) = 4 Fe(III)-[cytochrome c] + 2 H2O + 4 H(+)(out)</text>
        <dbReference type="Rhea" id="RHEA:11436"/>
        <dbReference type="Rhea" id="RHEA-COMP:10350"/>
        <dbReference type="Rhea" id="RHEA-COMP:14399"/>
        <dbReference type="ChEBI" id="CHEBI:15377"/>
        <dbReference type="ChEBI" id="CHEBI:15378"/>
        <dbReference type="ChEBI" id="CHEBI:15379"/>
        <dbReference type="ChEBI" id="CHEBI:29033"/>
        <dbReference type="ChEBI" id="CHEBI:29034"/>
        <dbReference type="EC" id="7.1.1.9"/>
    </reaction>
</comment>
<dbReference type="InterPro" id="IPR009056">
    <property type="entry name" value="Cyt_c-like_dom"/>
</dbReference>
<feature type="compositionally biased region" description="Low complexity" evidence="19">
    <location>
        <begin position="279"/>
        <end position="300"/>
    </location>
</feature>
<dbReference type="SUPFAM" id="SSF49503">
    <property type="entry name" value="Cupredoxins"/>
    <property type="match status" value="1"/>
</dbReference>
<dbReference type="PROSITE" id="PS50857">
    <property type="entry name" value="COX2_CUA"/>
    <property type="match status" value="1"/>
</dbReference>
<evidence type="ECO:0000256" key="11">
    <source>
        <dbReference type="ARBA" id="ARBA00023004"/>
    </source>
</evidence>
<dbReference type="PROSITE" id="PS51007">
    <property type="entry name" value="CYTC"/>
    <property type="match status" value="1"/>
</dbReference>
<evidence type="ECO:0000259" key="24">
    <source>
        <dbReference type="PROSITE" id="PS51007"/>
    </source>
</evidence>
<protein>
    <recommendedName>
        <fullName evidence="18">Cytochrome c oxidase subunit 2</fullName>
        <ecNumber evidence="18">7.1.1.9</ecNumber>
    </recommendedName>
</protein>
<feature type="transmembrane region" description="Helical" evidence="20">
    <location>
        <begin position="102"/>
        <end position="124"/>
    </location>
</feature>
<dbReference type="InterPro" id="IPR002429">
    <property type="entry name" value="CcO_II-like_C"/>
</dbReference>
<comment type="caution">
    <text evidence="25">The sequence shown here is derived from an EMBL/GenBank/DDBJ whole genome shotgun (WGS) entry which is preliminary data.</text>
</comment>
<keyword evidence="11 16" id="KW-0408">Iron</keyword>
<dbReference type="RefSeq" id="WP_311363985.1">
    <property type="nucleotide sequence ID" value="NZ_JAVRIC010000004.1"/>
</dbReference>
<evidence type="ECO:0000259" key="22">
    <source>
        <dbReference type="PROSITE" id="PS50857"/>
    </source>
</evidence>